<organism evidence="10 11">
    <name type="scientific">Nostoc linckia FACHB-391</name>
    <dbReference type="NCBI Taxonomy" id="2692906"/>
    <lineage>
        <taxon>Bacteria</taxon>
        <taxon>Bacillati</taxon>
        <taxon>Cyanobacteriota</taxon>
        <taxon>Cyanophyceae</taxon>
        <taxon>Nostocales</taxon>
        <taxon>Nostocaceae</taxon>
        <taxon>Nostoc</taxon>
    </lineage>
</organism>
<evidence type="ECO:0000259" key="9">
    <source>
        <dbReference type="PROSITE" id="PS52019"/>
    </source>
</evidence>
<comment type="caution">
    <text evidence="10">The sequence shown here is derived from an EMBL/GenBank/DDBJ whole genome shotgun (WGS) entry which is preliminary data.</text>
</comment>
<dbReference type="InterPro" id="IPR032821">
    <property type="entry name" value="PKS_assoc"/>
</dbReference>
<dbReference type="InterPro" id="IPR001227">
    <property type="entry name" value="Ac_transferase_dom_sf"/>
</dbReference>
<dbReference type="InterPro" id="IPR014031">
    <property type="entry name" value="Ketoacyl_synth_C"/>
</dbReference>
<evidence type="ECO:0000259" key="7">
    <source>
        <dbReference type="PROSITE" id="PS50075"/>
    </source>
</evidence>
<dbReference type="InterPro" id="IPR042104">
    <property type="entry name" value="PKS_dehydratase_sf"/>
</dbReference>
<dbReference type="Pfam" id="PF08659">
    <property type="entry name" value="KR"/>
    <property type="match status" value="1"/>
</dbReference>
<dbReference type="Gene3D" id="3.40.47.10">
    <property type="match status" value="1"/>
</dbReference>
<dbReference type="Pfam" id="PF02801">
    <property type="entry name" value="Ketoacyl-synt_C"/>
    <property type="match status" value="1"/>
</dbReference>
<dbReference type="InterPro" id="IPR049551">
    <property type="entry name" value="PKS_DH_C"/>
</dbReference>
<dbReference type="SMART" id="SM00822">
    <property type="entry name" value="PKS_KR"/>
    <property type="match status" value="1"/>
</dbReference>
<dbReference type="InterPro" id="IPR014030">
    <property type="entry name" value="Ketoacyl_synth_N"/>
</dbReference>
<dbReference type="InterPro" id="IPR020841">
    <property type="entry name" value="PKS_Beta-ketoAc_synthase_dom"/>
</dbReference>
<dbReference type="Pfam" id="PF21089">
    <property type="entry name" value="PKS_DH_N"/>
    <property type="match status" value="1"/>
</dbReference>
<dbReference type="Pfam" id="PF14765">
    <property type="entry name" value="PS-DH"/>
    <property type="match status" value="1"/>
</dbReference>
<dbReference type="CDD" id="cd00833">
    <property type="entry name" value="PKS"/>
    <property type="match status" value="1"/>
</dbReference>
<dbReference type="InterPro" id="IPR018201">
    <property type="entry name" value="Ketoacyl_synth_AS"/>
</dbReference>
<feature type="domain" description="Carrier" evidence="7">
    <location>
        <begin position="1362"/>
        <end position="1442"/>
    </location>
</feature>
<dbReference type="Gene3D" id="3.10.129.110">
    <property type="entry name" value="Polyketide synthase dehydratase"/>
    <property type="match status" value="1"/>
</dbReference>
<dbReference type="Gene3D" id="3.40.366.10">
    <property type="entry name" value="Malonyl-Coenzyme A Acyl Carrier Protein, domain 2"/>
    <property type="match status" value="1"/>
</dbReference>
<evidence type="ECO:0000256" key="1">
    <source>
        <dbReference type="ARBA" id="ARBA00022450"/>
    </source>
</evidence>
<feature type="compositionally biased region" description="Gly residues" evidence="6">
    <location>
        <begin position="1560"/>
        <end position="1573"/>
    </location>
</feature>
<evidence type="ECO:0000256" key="6">
    <source>
        <dbReference type="SAM" id="MobiDB-lite"/>
    </source>
</evidence>
<feature type="region of interest" description="C-terminal hotdog fold" evidence="4">
    <location>
        <begin position="2257"/>
        <end position="2404"/>
    </location>
</feature>
<reference evidence="10 11" key="1">
    <citation type="journal article" date="2020" name="ISME J.">
        <title>Comparative genomics reveals insights into cyanobacterial evolution and habitat adaptation.</title>
        <authorList>
            <person name="Chen M.Y."/>
            <person name="Teng W.K."/>
            <person name="Zhao L."/>
            <person name="Hu C.X."/>
            <person name="Zhou Y.K."/>
            <person name="Han B.P."/>
            <person name="Song L.R."/>
            <person name="Shu W.S."/>
        </authorList>
    </citation>
    <scope>NUCLEOTIDE SEQUENCE [LARGE SCALE GENOMIC DNA]</scope>
    <source>
        <strain evidence="10 11">FACHB-391</strain>
    </source>
</reference>
<dbReference type="PANTHER" id="PTHR43074:SF1">
    <property type="entry name" value="BETA-KETOACYL SYNTHASE FAMILY PROTEIN-RELATED"/>
    <property type="match status" value="1"/>
</dbReference>
<dbReference type="Gene3D" id="3.30.70.250">
    <property type="entry name" value="Malonyl-CoA ACP transacylase, ACP-binding"/>
    <property type="match status" value="1"/>
</dbReference>
<dbReference type="InterPro" id="IPR016036">
    <property type="entry name" value="Malonyl_transacylase_ACP-bd"/>
</dbReference>
<dbReference type="PROSITE" id="PS00606">
    <property type="entry name" value="KS3_1"/>
    <property type="match status" value="1"/>
</dbReference>
<dbReference type="Pfam" id="PF00698">
    <property type="entry name" value="Acyl_transf_1"/>
    <property type="match status" value="1"/>
</dbReference>
<feature type="domain" description="Ketosynthase family 3 (KS3)" evidence="8">
    <location>
        <begin position="50"/>
        <end position="506"/>
    </location>
</feature>
<dbReference type="PROSITE" id="PS50075">
    <property type="entry name" value="CARRIER"/>
    <property type="match status" value="2"/>
</dbReference>
<dbReference type="Pfam" id="PF16197">
    <property type="entry name" value="KAsynt_C_assoc"/>
    <property type="match status" value="1"/>
</dbReference>
<dbReference type="Gene3D" id="1.10.1200.10">
    <property type="entry name" value="ACP-like"/>
    <property type="match status" value="2"/>
</dbReference>
<feature type="active site" description="Proton acceptor; for dehydratase activity" evidence="4">
    <location>
        <position position="2145"/>
    </location>
</feature>
<dbReference type="NCBIfam" id="TIGR02813">
    <property type="entry name" value="omega_3_PfaA"/>
    <property type="match status" value="1"/>
</dbReference>
<dbReference type="InterPro" id="IPR009081">
    <property type="entry name" value="PP-bd_ACP"/>
</dbReference>
<evidence type="ECO:0000259" key="8">
    <source>
        <dbReference type="PROSITE" id="PS52004"/>
    </source>
</evidence>
<dbReference type="InterPro" id="IPR049900">
    <property type="entry name" value="PKS_mFAS_DH"/>
</dbReference>
<gene>
    <name evidence="10" type="ORF">H6G95_24690</name>
</gene>
<protein>
    <submittedName>
        <fullName evidence="10">SDR family NAD(P)-dependent oxidoreductase</fullName>
    </submittedName>
</protein>
<keyword evidence="11" id="KW-1185">Reference proteome</keyword>
<feature type="region of interest" description="N-terminal hotdog fold" evidence="4">
    <location>
        <begin position="2112"/>
        <end position="2242"/>
    </location>
</feature>
<dbReference type="InterPro" id="IPR036291">
    <property type="entry name" value="NAD(P)-bd_dom_sf"/>
</dbReference>
<evidence type="ECO:0000313" key="11">
    <source>
        <dbReference type="Proteomes" id="UP000604661"/>
    </source>
</evidence>
<dbReference type="SMART" id="SM00825">
    <property type="entry name" value="PKS_KS"/>
    <property type="match status" value="1"/>
</dbReference>
<dbReference type="Gene3D" id="3.40.50.720">
    <property type="entry name" value="NAD(P)-binding Rossmann-like Domain"/>
    <property type="match status" value="1"/>
</dbReference>
<sequence length="2405" mass="263488">MTASRIEAVLAQLQEEVSNCEQALLKLIQVKKVMVENAPLTSEINRPQQKTDIAIIGMASIFPQSQNLQEYWETIIRKVDCITDIPSSRWNVEDYYDPNPRASDKTYCKRGGFIPDVNFNPMEFGLPPNSLEVTDISQLLGLIVAKAAMEDAGYSESRQFSRDRTGVILGVALGRQLAVPLTARMQYPVWEKVLKGSGLSDEDTQKIIEKIKSAYVQWDENAFPGMLANVVTGRIANRLDLGGTNCVVDAACASSLGALKMAISELIEHRADMMITGGVDTDNSIMAYMCFSKTPAVSQGENVKPFDAESDGMMLGEGVGMLVLKRLEDAQRDNDRIYAVIKGIGTSSDGRYKSIYAPRPEGQVRALHRAYEDAGFSPTSVGLIEAHGTGTMAGDPAEFSSIKEVFGENNPKKQHIALGTVKSQIGHTKAAAGAASLIKTALALHHKVLPATINVTKPHPKLDIDSSPFYLNTETRPWISGDDQPRRAGVSSFGFGGTNYHVVLEEYTSQHQQPYRLHKPSQPVLLFASTPEELLSRAQEIGQQLQSDTGEQLYTELISASQSLEIPIANARLGFVADSLTQACDLLQTSIELLRNKLQAESWEHPQGIYYRKNGIATEGKVVALFSGQGSQYLEMGRELVINFPSLGQTYAEIDSLLRQDGLQPLSEVVFPNPVFDLDQKTAQMKVLQQTEYAQPAIGAFSTGLYKILQQAGFKPDFVAGHSFGELTALWAAGVLSEKDYFFLVKARGQAMAAPEDPLIDAGAMLAVKGDVNQVTELIQNFPQVTIANLNSPHQMVLAGTKAEIATVEEALKTQGFSTILLGVSAAFHTPLVDYAQQPFARAIEKVTFNEPQFPVYTNVTGKRYPNEPEVIQKVLKEHLKNQVLFKQEIENIYAEGGYCFIEFGPRSVLTNLVKDILSDRPHLAVALNTSHLKDSDRTLRQAVIQLRVAGLPLQNLDPYQLEYKIPEASPNKLLNVRLNSTNYISEKTKQSFEKAMQNGHQVKSTAANGNKPNPYHSVEKVAVNGQSPVANGNKPNFSHSTEKVAVNGQSLVGNGNKANPSHSVEKVAVNGQSLVGNGNKANPSHSVEKVAVNGQSTITNGNKANPSHPAEKVAVNGGVKSVQNGQSDQLDIKSLQPSPELPLSYLRAIDNLECTLIEFNRHQHDILQVHEQSLNHQTEYTKTFFQLMQQQHALWGNGKFSEPQTQTQQLVVSSSERSIMRFHEHQTDSLRIHEQYLNHQQEYTNNFFQLLQRHYQLSPSSNTTPQNLIPPVSYQSSPVAAPPQEDNPVLETAPVALPSNGSATKPEPVSTNGNGTNGNGNGVHHQKTAVLDITPPKENNTATVAIVSAPPLAPVPAPVIIDQAALSQTLINVVSDKTGYPTEMLELTMDIEADLGIDSIKRVEILGALLELYPDLPKPNPEEVGQLRTLGQIAEYMGKIASEISAAIPAAGFVNAPVNEAGGREQGDGGVTVISPSSPSSPELTNIVLNVVSEKTGYSTTMLDLSMDIETDLGIDGVKLVEILGALLELYPDLPKPNPEVLAQLLTLGQIVAYIEKGQGSGEEAGEQGAGSRGDSIPNPQSSILRSPVRLKYLPEPDFLDFNLPDKHIALLTDDGSLATTKLAETLLKRGWKTVVLTFPSTVIPKQSALPEGISRIVLADLSEEHLQEQLGAIATNHGPIAAFIHLNPSTHEDTSNNVRYLESEKAILRHVFLIAKYLKEPLNQAALQGRSSFVTVARLDGEFGLGQKTNFGAIGAGLFGLTKTLNQEWESVFCRAIDLSPDLDAETSAQHILAELHDPNLLVVEVGHSSQGRVTLVCEHELERLLPTPQSALSNPQSQVFLVSGGAKGITAQCVIKLAQRYQCKFILVGRSAADPEPVWTEGYLSEADLKKRIMEDFFAKGEKPTPAMVQKKFNAISSSREIATTLQAIKQAGGQAEYLNVDVTDAIALKEQVANAVKRFGPVTGIIHGAGNLADKRIEKKSVQDFETVYTAKVKGLENLLRCVSPSQLNYLVLFSSVVGFYGNVGQSDYAIANEILNKSAHLVKRNHPHSHVVAINWGPWDSGMVSPELKQAFAERNIETIPIEIGTEMLVNELASANQETVQVVIGSPLVYIPEKLPSELRNFRIQRQLRLADNPFLQDHVIAGYPVLPATCGLLWIANACEQIYPGYKAFSCTNYKVLKGLIFDENLPTEYTLELQEVAKHDISEIDFDAKIWSKTPEGKIRYHFSSQMKLKRQLPNSPTHEFLNLTQDHIITATTSSLYQNGAASLFHGFTFQGVKSVLNTTLDKITIECYLPEPGEKQQGQFPVQTFNPYIADVQIHAFWIWAQHFYQVACLPSEIKTFEQFEAVPFDETFYVSCEIKSKTESSLLVDVIAHNSQGKIYTRMLGAKGTILPKQLDEI</sequence>
<dbReference type="InterPro" id="IPR036736">
    <property type="entry name" value="ACP-like_sf"/>
</dbReference>
<feature type="region of interest" description="Disordered" evidence="6">
    <location>
        <begin position="1560"/>
        <end position="1584"/>
    </location>
</feature>
<name>A0ABR8F262_NOSLI</name>
<dbReference type="InterPro" id="IPR057326">
    <property type="entry name" value="KR_dom"/>
</dbReference>
<dbReference type="PROSITE" id="PS52019">
    <property type="entry name" value="PKS_MFAS_DH"/>
    <property type="match status" value="1"/>
</dbReference>
<evidence type="ECO:0000256" key="5">
    <source>
        <dbReference type="SAM" id="Coils"/>
    </source>
</evidence>
<keyword evidence="2" id="KW-0597">Phosphoprotein</keyword>
<dbReference type="CDD" id="cd08953">
    <property type="entry name" value="KR_2_SDR_x"/>
    <property type="match status" value="1"/>
</dbReference>
<dbReference type="SUPFAM" id="SSF52151">
    <property type="entry name" value="FabD/lysophospholipase-like"/>
    <property type="match status" value="1"/>
</dbReference>
<evidence type="ECO:0000256" key="4">
    <source>
        <dbReference type="PROSITE-ProRule" id="PRU01363"/>
    </source>
</evidence>
<dbReference type="InterPro" id="IPR052568">
    <property type="entry name" value="PKS-FAS_Synthase"/>
</dbReference>
<dbReference type="InterPro" id="IPR016039">
    <property type="entry name" value="Thiolase-like"/>
</dbReference>
<dbReference type="SUPFAM" id="SSF51735">
    <property type="entry name" value="NAD(P)-binding Rossmann-fold domains"/>
    <property type="match status" value="2"/>
</dbReference>
<dbReference type="SMART" id="SM00827">
    <property type="entry name" value="PKS_AT"/>
    <property type="match status" value="1"/>
</dbReference>
<dbReference type="InterPro" id="IPR013968">
    <property type="entry name" value="PKS_KR"/>
</dbReference>
<dbReference type="Pfam" id="PF00109">
    <property type="entry name" value="ketoacyl-synt"/>
    <property type="match status" value="1"/>
</dbReference>
<dbReference type="PANTHER" id="PTHR43074">
    <property type="entry name" value="OMEGA-3 POLYUNSATURATED FATTY ACID SYNTHASE PFAB-RELATED"/>
    <property type="match status" value="1"/>
</dbReference>
<dbReference type="InterPro" id="IPR016035">
    <property type="entry name" value="Acyl_Trfase/lysoPLipase"/>
</dbReference>
<dbReference type="InterPro" id="IPR004432">
    <property type="entry name" value="Omega_3_polyunsat_FA_synth"/>
</dbReference>
<evidence type="ECO:0000313" key="10">
    <source>
        <dbReference type="EMBL" id="MBD2563751.1"/>
    </source>
</evidence>
<evidence type="ECO:0000256" key="3">
    <source>
        <dbReference type="ARBA" id="ARBA00022679"/>
    </source>
</evidence>
<dbReference type="EMBL" id="JACJTE010000035">
    <property type="protein sequence ID" value="MBD2563751.1"/>
    <property type="molecule type" value="Genomic_DNA"/>
</dbReference>
<dbReference type="SUPFAM" id="SSF53901">
    <property type="entry name" value="Thiolase-like"/>
    <property type="match status" value="1"/>
</dbReference>
<evidence type="ECO:0000256" key="2">
    <source>
        <dbReference type="ARBA" id="ARBA00022553"/>
    </source>
</evidence>
<dbReference type="Proteomes" id="UP000604661">
    <property type="component" value="Unassembled WGS sequence"/>
</dbReference>
<accession>A0ABR8F262</accession>
<feature type="domain" description="PKS/mFAS DH" evidence="9">
    <location>
        <begin position="2112"/>
        <end position="2404"/>
    </location>
</feature>
<keyword evidence="1" id="KW-0596">Phosphopantetheine</keyword>
<dbReference type="Pfam" id="PF00550">
    <property type="entry name" value="PP-binding"/>
    <property type="match status" value="1"/>
</dbReference>
<proteinExistence type="predicted"/>
<feature type="coiled-coil region" evidence="5">
    <location>
        <begin position="3"/>
        <end position="30"/>
    </location>
</feature>
<keyword evidence="5" id="KW-0175">Coiled coil</keyword>
<dbReference type="SUPFAM" id="SSF47336">
    <property type="entry name" value="ACP-like"/>
    <property type="match status" value="2"/>
</dbReference>
<dbReference type="PROSITE" id="PS52004">
    <property type="entry name" value="KS3_2"/>
    <property type="match status" value="1"/>
</dbReference>
<feature type="region of interest" description="Disordered" evidence="6">
    <location>
        <begin position="1274"/>
        <end position="1323"/>
    </location>
</feature>
<dbReference type="RefSeq" id="WP_190894171.1">
    <property type="nucleotide sequence ID" value="NZ_JACJTE010000035.1"/>
</dbReference>
<feature type="active site" description="Proton donor; for dehydratase activity" evidence="4">
    <location>
        <position position="2321"/>
    </location>
</feature>
<dbReference type="SUPFAM" id="SSF55048">
    <property type="entry name" value="Probable ACP-binding domain of malonyl-CoA ACP transacylase"/>
    <property type="match status" value="1"/>
</dbReference>
<feature type="domain" description="Carrier" evidence="7">
    <location>
        <begin position="1480"/>
        <end position="1560"/>
    </location>
</feature>
<keyword evidence="3" id="KW-0808">Transferase</keyword>
<dbReference type="InterPro" id="IPR014043">
    <property type="entry name" value="Acyl_transferase_dom"/>
</dbReference>
<dbReference type="InterPro" id="IPR049552">
    <property type="entry name" value="PKS_DH_N"/>
</dbReference>